<dbReference type="EMBL" id="JNBS01001688">
    <property type="protein sequence ID" value="OQS00752.1"/>
    <property type="molecule type" value="Genomic_DNA"/>
</dbReference>
<dbReference type="AlphaFoldDB" id="A0A1V9ZRU1"/>
<dbReference type="SUPFAM" id="SSF57716">
    <property type="entry name" value="Glucocorticoid receptor-like (DNA-binding domain)"/>
    <property type="match status" value="1"/>
</dbReference>
<gene>
    <name evidence="6" type="ORF">THRCLA_21657</name>
</gene>
<evidence type="ECO:0000256" key="3">
    <source>
        <dbReference type="ARBA" id="ARBA00023038"/>
    </source>
</evidence>
<dbReference type="PANTHER" id="PTHR24206">
    <property type="entry name" value="OS06G0237300 PROTEIN"/>
    <property type="match status" value="1"/>
</dbReference>
<evidence type="ECO:0000313" key="7">
    <source>
        <dbReference type="Proteomes" id="UP000243217"/>
    </source>
</evidence>
<name>A0A1V9ZRU1_9STRA</name>
<feature type="domain" description="LIM zinc-binding" evidence="5">
    <location>
        <begin position="1"/>
        <end position="47"/>
    </location>
</feature>
<dbReference type="GO" id="GO:0046872">
    <property type="term" value="F:metal ion binding"/>
    <property type="evidence" value="ECO:0007669"/>
    <property type="project" value="UniProtKB-KW"/>
</dbReference>
<dbReference type="InterPro" id="IPR001781">
    <property type="entry name" value="Znf_LIM"/>
</dbReference>
<keyword evidence="7" id="KW-1185">Reference proteome</keyword>
<protein>
    <recommendedName>
        <fullName evidence="5">LIM zinc-binding domain-containing protein</fullName>
    </recommendedName>
</protein>
<evidence type="ECO:0000256" key="2">
    <source>
        <dbReference type="ARBA" id="ARBA00022833"/>
    </source>
</evidence>
<keyword evidence="3 4" id="KW-0440">LIM domain</keyword>
<evidence type="ECO:0000256" key="4">
    <source>
        <dbReference type="PROSITE-ProRule" id="PRU00125"/>
    </source>
</evidence>
<dbReference type="OrthoDB" id="6129702at2759"/>
<comment type="caution">
    <text evidence="6">The sequence shown here is derived from an EMBL/GenBank/DDBJ whole genome shotgun (WGS) entry which is preliminary data.</text>
</comment>
<accession>A0A1V9ZRU1</accession>
<evidence type="ECO:0000259" key="5">
    <source>
        <dbReference type="PROSITE" id="PS50023"/>
    </source>
</evidence>
<proteinExistence type="predicted"/>
<reference evidence="6 7" key="1">
    <citation type="journal article" date="2014" name="Genome Biol. Evol.">
        <title>The secreted proteins of Achlya hypogyna and Thraustotheca clavata identify the ancestral oomycete secretome and reveal gene acquisitions by horizontal gene transfer.</title>
        <authorList>
            <person name="Misner I."/>
            <person name="Blouin N."/>
            <person name="Leonard G."/>
            <person name="Richards T.A."/>
            <person name="Lane C.E."/>
        </authorList>
    </citation>
    <scope>NUCLEOTIDE SEQUENCE [LARGE SCALE GENOMIC DNA]</scope>
    <source>
        <strain evidence="6 7">ATCC 34112</strain>
    </source>
</reference>
<evidence type="ECO:0000313" key="6">
    <source>
        <dbReference type="EMBL" id="OQS00752.1"/>
    </source>
</evidence>
<dbReference type="STRING" id="74557.A0A1V9ZRU1"/>
<evidence type="ECO:0000256" key="1">
    <source>
        <dbReference type="ARBA" id="ARBA00022723"/>
    </source>
</evidence>
<dbReference type="PROSITE" id="PS50023">
    <property type="entry name" value="LIM_DOMAIN_2"/>
    <property type="match status" value="1"/>
</dbReference>
<dbReference type="Pfam" id="PF00412">
    <property type="entry name" value="LIM"/>
    <property type="match status" value="1"/>
</dbReference>
<dbReference type="Proteomes" id="UP000243217">
    <property type="component" value="Unassembled WGS sequence"/>
</dbReference>
<keyword evidence="2 4" id="KW-0862">Zinc</keyword>
<dbReference type="Gene3D" id="2.10.110.10">
    <property type="entry name" value="Cysteine Rich Protein"/>
    <property type="match status" value="1"/>
</dbReference>
<keyword evidence="1 4" id="KW-0479">Metal-binding</keyword>
<organism evidence="6 7">
    <name type="scientific">Thraustotheca clavata</name>
    <dbReference type="NCBI Taxonomy" id="74557"/>
    <lineage>
        <taxon>Eukaryota</taxon>
        <taxon>Sar</taxon>
        <taxon>Stramenopiles</taxon>
        <taxon>Oomycota</taxon>
        <taxon>Saprolegniomycetes</taxon>
        <taxon>Saprolegniales</taxon>
        <taxon>Achlyaceae</taxon>
        <taxon>Thraustotheca</taxon>
    </lineage>
</organism>
<sequence length="74" mass="8350">MRPKEGHLYHRSCFKCSECASQLGLDTFAYHGTKLLCKTHYVSLFSTTNSYGGDDRFKKQKDDNVCIVPTAAMP</sequence>